<evidence type="ECO:0000259" key="12">
    <source>
        <dbReference type="Pfam" id="PF19282"/>
    </source>
</evidence>
<evidence type="ECO:0000313" key="13">
    <source>
        <dbReference type="EnsemblMetazoa" id="G30755.5:cds"/>
    </source>
</evidence>
<dbReference type="GO" id="GO:0000049">
    <property type="term" value="F:tRNA binding"/>
    <property type="evidence" value="ECO:0007669"/>
    <property type="project" value="UniProtKB-UniRule"/>
</dbReference>
<name>A0A8W8M655_MAGGI</name>
<evidence type="ECO:0000256" key="8">
    <source>
        <dbReference type="ARBA" id="ARBA00029784"/>
    </source>
</evidence>
<dbReference type="Proteomes" id="UP000005408">
    <property type="component" value="Unassembled WGS sequence"/>
</dbReference>
<evidence type="ECO:0000256" key="1">
    <source>
        <dbReference type="ARBA" id="ARBA00004496"/>
    </source>
</evidence>
<dbReference type="GO" id="GO:0031267">
    <property type="term" value="F:small GTPase binding"/>
    <property type="evidence" value="ECO:0007669"/>
    <property type="project" value="InterPro"/>
</dbReference>
<proteinExistence type="inferred from homology"/>
<sequence length="995" mass="113854">MLIVILNLVQGYRHGVITQDIFHYNKPIVVYFEMDEDALRGLDPRANPQLQNRALQYFEQLKSSPDGWKLCAATFTNGNYFGNDQVRFFCLQVIEHYLRYRYREAGIDDQQSVRSLICTCLQLMGNESNQDRNFLRNKVAQITSHGFVADYPHRWPSFFTDLIGILSPSAKAVDIYLRVLLSIDSEVVDREIVHTFEEIQRNTVIKDAMREQSVLQLTETWYTILTQFQSSNPEVTCMCLDVIGKYVSWIDINLIANDKFVGVLLEFMSMPLIRESACDCIHDIINKGMEPVAKTKLIESFTSILQNRGIFNPQEEEEGDYMAKLSKLINGIGVNLIISWQKLQKAEDQENSSVTMAALEEKVPLMFRFLGDEDDDVSAAVIPFVQEYIGILKQMKQISPKHREHIEGLLYTVIKKMKYDDSYNFDHEGEDEAMFQEYRKQLKTLFTNLSALDTELMVVTIHTLVTQTLPQWETVKVCDLEVAITMLYMLGEALPNPQGQQFSPDISKASALQNMIRLLISSRVSCQGHMIVELQFFETVARYEKFFLAEPQHIPDVLMAFTDERGFRHPSAQVRSRTSYLFSRFIKGLKGQLNPYIEDVLSRIQDLLVLNTPDNGYQHLLSNEDQLFIYETAGSLIVSSSLSPERKHHLMKELLSPIASKFESLLSKLQGETDEKRQYAYAQSINMATSLASRVSKGFSSQQTMQACGCVETFTDLLKIFLQAVNVPTHRQLIQTGVRQYLHRMVVCLEKEILPFVPVVLENLLKQPEAKELHDFLPLMNQLIMKFKAAIVPFLQQVFMPLVSTIFQVLSTPSDDLDQVTAVEKKMLQRSYYLFLSTIISNDCLDVIKNQEMNNLHSLLLTVVQGAADIPDPQSQKMCYNIMKKLVETWGGPNGLAGFVDFMYKSFLPACFLGPMKPTFDLNDGQTSLALGECAQCLRCMLDKRGQEFLTYLSTDYLPKLNVPAENIQELCEALKTDNKTFRTYLKNFFLKAKS</sequence>
<dbReference type="InterPro" id="IPR016024">
    <property type="entry name" value="ARM-type_fold"/>
</dbReference>
<evidence type="ECO:0000256" key="7">
    <source>
        <dbReference type="ARBA" id="ARBA00023242"/>
    </source>
</evidence>
<keyword evidence="5 10" id="KW-0820">tRNA-binding</keyword>
<evidence type="ECO:0000256" key="5">
    <source>
        <dbReference type="ARBA" id="ARBA00022555"/>
    </source>
</evidence>
<dbReference type="GO" id="GO:0005643">
    <property type="term" value="C:nuclear pore"/>
    <property type="evidence" value="ECO:0007669"/>
    <property type="project" value="TreeGrafter"/>
</dbReference>
<dbReference type="PANTHER" id="PTHR15952">
    <property type="entry name" value="EXPORTIN-T/LOS1"/>
    <property type="match status" value="1"/>
</dbReference>
<dbReference type="GO" id="GO:0016363">
    <property type="term" value="C:nuclear matrix"/>
    <property type="evidence" value="ECO:0007669"/>
    <property type="project" value="TreeGrafter"/>
</dbReference>
<dbReference type="InterPro" id="IPR013598">
    <property type="entry name" value="Exportin-1/Importin-b-like"/>
</dbReference>
<evidence type="ECO:0000256" key="10">
    <source>
        <dbReference type="RuleBase" id="RU366037"/>
    </source>
</evidence>
<comment type="function">
    <text evidence="10">tRNA nucleus export receptor which facilitates tRNA translocation across the nuclear pore complex.</text>
</comment>
<evidence type="ECO:0000256" key="2">
    <source>
        <dbReference type="ARBA" id="ARBA00018928"/>
    </source>
</evidence>
<keyword evidence="6 10" id="KW-0694">RNA-binding</keyword>
<comment type="similarity">
    <text evidence="10">Belongs to the exportin family.</text>
</comment>
<evidence type="ECO:0000313" key="14">
    <source>
        <dbReference type="Proteomes" id="UP000005408"/>
    </source>
</evidence>
<dbReference type="Gene3D" id="1.25.10.10">
    <property type="entry name" value="Leucine-rich Repeat Variant"/>
    <property type="match status" value="1"/>
</dbReference>
<keyword evidence="14" id="KW-1185">Reference proteome</keyword>
<evidence type="ECO:0000256" key="9">
    <source>
        <dbReference type="ARBA" id="ARBA00032199"/>
    </source>
</evidence>
<dbReference type="InterPro" id="IPR011989">
    <property type="entry name" value="ARM-like"/>
</dbReference>
<accession>A0A8W8M655</accession>
<keyword evidence="3 10" id="KW-0813">Transport</keyword>
<evidence type="ECO:0000256" key="4">
    <source>
        <dbReference type="ARBA" id="ARBA00022490"/>
    </source>
</evidence>
<dbReference type="AlphaFoldDB" id="A0A8W8M655"/>
<evidence type="ECO:0000259" key="11">
    <source>
        <dbReference type="Pfam" id="PF08389"/>
    </source>
</evidence>
<dbReference type="PANTHER" id="PTHR15952:SF11">
    <property type="entry name" value="EXPORTIN-T"/>
    <property type="match status" value="1"/>
</dbReference>
<feature type="domain" description="Exportin-T C-terminal" evidence="12">
    <location>
        <begin position="355"/>
        <end position="991"/>
    </location>
</feature>
<feature type="domain" description="Exportin-1/Importin-beta-like" evidence="11">
    <location>
        <begin position="133"/>
        <end position="281"/>
    </location>
</feature>
<protein>
    <recommendedName>
        <fullName evidence="2 10">Exportin-T</fullName>
    </recommendedName>
    <alternativeName>
        <fullName evidence="8 10">Exportin(tRNA)</fullName>
    </alternativeName>
    <alternativeName>
        <fullName evidence="9 10">tRNA exportin</fullName>
    </alternativeName>
</protein>
<dbReference type="Pfam" id="PF19282">
    <property type="entry name" value="Exportin-T"/>
    <property type="match status" value="1"/>
</dbReference>
<dbReference type="EnsemblMetazoa" id="G30755.5">
    <property type="protein sequence ID" value="G30755.5:cds"/>
    <property type="gene ID" value="G30755"/>
</dbReference>
<keyword evidence="4 10" id="KW-0963">Cytoplasm</keyword>
<dbReference type="InterPro" id="IPR045546">
    <property type="entry name" value="Exportin-T_C"/>
</dbReference>
<dbReference type="GO" id="GO:0071528">
    <property type="term" value="P:tRNA re-export from nucleus"/>
    <property type="evidence" value="ECO:0007669"/>
    <property type="project" value="UniProtKB-UniRule"/>
</dbReference>
<dbReference type="FunFam" id="1.25.10.10:FF:000105">
    <property type="entry name" value="Exportin for tRNA"/>
    <property type="match status" value="1"/>
</dbReference>
<reference evidence="13" key="1">
    <citation type="submission" date="2022-08" db="UniProtKB">
        <authorList>
            <consortium name="EnsemblMetazoa"/>
        </authorList>
    </citation>
    <scope>IDENTIFICATION</scope>
    <source>
        <strain evidence="13">05x7-T-G4-1.051#20</strain>
    </source>
</reference>
<dbReference type="InterPro" id="IPR040017">
    <property type="entry name" value="XPOT"/>
</dbReference>
<evidence type="ECO:0000256" key="6">
    <source>
        <dbReference type="ARBA" id="ARBA00022884"/>
    </source>
</evidence>
<dbReference type="Pfam" id="PF08389">
    <property type="entry name" value="Xpo1"/>
    <property type="match status" value="1"/>
</dbReference>
<dbReference type="GO" id="GO:0005737">
    <property type="term" value="C:cytoplasm"/>
    <property type="evidence" value="ECO:0007669"/>
    <property type="project" value="UniProtKB-SubCell"/>
</dbReference>
<evidence type="ECO:0000256" key="3">
    <source>
        <dbReference type="ARBA" id="ARBA00022448"/>
    </source>
</evidence>
<dbReference type="SUPFAM" id="SSF48371">
    <property type="entry name" value="ARM repeat"/>
    <property type="match status" value="1"/>
</dbReference>
<keyword evidence="7 10" id="KW-0539">Nucleus</keyword>
<organism evidence="13 14">
    <name type="scientific">Magallana gigas</name>
    <name type="common">Pacific oyster</name>
    <name type="synonym">Crassostrea gigas</name>
    <dbReference type="NCBI Taxonomy" id="29159"/>
    <lineage>
        <taxon>Eukaryota</taxon>
        <taxon>Metazoa</taxon>
        <taxon>Spiralia</taxon>
        <taxon>Lophotrochozoa</taxon>
        <taxon>Mollusca</taxon>
        <taxon>Bivalvia</taxon>
        <taxon>Autobranchia</taxon>
        <taxon>Pteriomorphia</taxon>
        <taxon>Ostreida</taxon>
        <taxon>Ostreoidea</taxon>
        <taxon>Ostreidae</taxon>
        <taxon>Magallana</taxon>
    </lineage>
</organism>
<comment type="subcellular location">
    <subcellularLocation>
        <location evidence="1 10">Cytoplasm</location>
    </subcellularLocation>
    <subcellularLocation>
        <location evidence="10">Nucleus</location>
    </subcellularLocation>
    <text evidence="10">Shuttles between the nucleus and the cytoplasm.</text>
</comment>